<dbReference type="CDD" id="cd04301">
    <property type="entry name" value="NAT_SF"/>
    <property type="match status" value="1"/>
</dbReference>
<dbReference type="SUPFAM" id="SSF55729">
    <property type="entry name" value="Acyl-CoA N-acyltransferases (Nat)"/>
    <property type="match status" value="1"/>
</dbReference>
<keyword evidence="2" id="KW-0808">Transferase</keyword>
<dbReference type="PROSITE" id="PS51186">
    <property type="entry name" value="GNAT"/>
    <property type="match status" value="1"/>
</dbReference>
<dbReference type="GO" id="GO:0016747">
    <property type="term" value="F:acyltransferase activity, transferring groups other than amino-acyl groups"/>
    <property type="evidence" value="ECO:0007669"/>
    <property type="project" value="InterPro"/>
</dbReference>
<dbReference type="InterPro" id="IPR016181">
    <property type="entry name" value="Acyl_CoA_acyltransferase"/>
</dbReference>
<dbReference type="Pfam" id="PF00583">
    <property type="entry name" value="Acetyltransf_1"/>
    <property type="match status" value="1"/>
</dbReference>
<dbReference type="Gene3D" id="3.40.630.30">
    <property type="match status" value="1"/>
</dbReference>
<dbReference type="RefSeq" id="WP_049164622.1">
    <property type="nucleotide sequence ID" value="NZ_CP010586.1"/>
</dbReference>
<evidence type="ECO:0000313" key="2">
    <source>
        <dbReference type="EMBL" id="AKP77394.1"/>
    </source>
</evidence>
<evidence type="ECO:0000259" key="1">
    <source>
        <dbReference type="PROSITE" id="PS51186"/>
    </source>
</evidence>
<sequence>MDAIIEKPNNLGELSRFLSETNSQKTSHIGYCGEKEEEIYQTLKEAFISDEGDIKFLIARNRTGEILAAIGFDIEETVAEVWGPFNKTSSIYLQSQLWKQLVNENPLIQKFHFFINEENELQQVFMNEIKAKKTGEHLILEIKEQNFDKVIEMKSEPFKHSDFQAFEMLHNAMFQNTYYDGKTIIERLNDRNMLKILKNMSNELQGYAYFEVDTEMREASLEYIGVSKNAQSQGLGTRLLKEVLTEMFSFPQINEIKLTVDRANSQANRVYMKVGFEPKDILISYRLKL</sequence>
<evidence type="ECO:0000313" key="3">
    <source>
        <dbReference type="Proteomes" id="UP000036410"/>
    </source>
</evidence>
<reference evidence="2 3" key="1">
    <citation type="submission" date="2015-01" db="EMBL/GenBank/DDBJ databases">
        <title>Genome sequence of bacillus megaterium Q3.</title>
        <authorList>
            <person name="Wang Y."/>
            <person name="Luo K."/>
            <person name="Bai L."/>
            <person name="Luo F."/>
        </authorList>
    </citation>
    <scope>NUCLEOTIDE SEQUENCE [LARGE SCALE GENOMIC DNA]</scope>
    <source>
        <strain evidence="2 3">Q3</strain>
    </source>
</reference>
<protein>
    <submittedName>
        <fullName evidence="2">Ribosomal-protein-alanine N-acetyltransferase</fullName>
    </submittedName>
</protein>
<gene>
    <name evidence="2" type="ORF">AS52_02432</name>
</gene>
<dbReference type="Proteomes" id="UP000036410">
    <property type="component" value="Chromosome"/>
</dbReference>
<name>A0A806TGY7_PRIMG</name>
<dbReference type="InterPro" id="IPR000182">
    <property type="entry name" value="GNAT_dom"/>
</dbReference>
<organism evidence="2 3">
    <name type="scientific">Priestia megaterium Q3</name>
    <dbReference type="NCBI Taxonomy" id="1452722"/>
    <lineage>
        <taxon>Bacteria</taxon>
        <taxon>Bacillati</taxon>
        <taxon>Bacillota</taxon>
        <taxon>Bacilli</taxon>
        <taxon>Bacillales</taxon>
        <taxon>Bacillaceae</taxon>
        <taxon>Priestia</taxon>
    </lineage>
</organism>
<dbReference type="AlphaFoldDB" id="A0A806TGY7"/>
<proteinExistence type="predicted"/>
<accession>A0A806TGY7</accession>
<feature type="domain" description="N-acetyltransferase" evidence="1">
    <location>
        <begin position="153"/>
        <end position="289"/>
    </location>
</feature>
<dbReference type="EMBL" id="CP010586">
    <property type="protein sequence ID" value="AKP77394.1"/>
    <property type="molecule type" value="Genomic_DNA"/>
</dbReference>